<dbReference type="HOGENOM" id="CLU_095147_0_0_1"/>
<evidence type="ECO:0000313" key="1">
    <source>
        <dbReference type="EMBL" id="EFJ17617.1"/>
    </source>
</evidence>
<dbReference type="Gramene" id="EFJ17617">
    <property type="protein sequence ID" value="EFJ17617"/>
    <property type="gene ID" value="SELMODRAFT_420887"/>
</dbReference>
<dbReference type="EMBL" id="GL377613">
    <property type="protein sequence ID" value="EFJ17617.1"/>
    <property type="molecule type" value="Genomic_DNA"/>
</dbReference>
<dbReference type="Proteomes" id="UP000001514">
    <property type="component" value="Unassembled WGS sequence"/>
</dbReference>
<keyword evidence="2" id="KW-1185">Reference proteome</keyword>
<accession>D8SDF7</accession>
<dbReference type="InParanoid" id="D8SDF7"/>
<organism evidence="2">
    <name type="scientific">Selaginella moellendorffii</name>
    <name type="common">Spikemoss</name>
    <dbReference type="NCBI Taxonomy" id="88036"/>
    <lineage>
        <taxon>Eukaryota</taxon>
        <taxon>Viridiplantae</taxon>
        <taxon>Streptophyta</taxon>
        <taxon>Embryophyta</taxon>
        <taxon>Tracheophyta</taxon>
        <taxon>Lycopodiopsida</taxon>
        <taxon>Selaginellales</taxon>
        <taxon>Selaginellaceae</taxon>
        <taxon>Selaginella</taxon>
    </lineage>
</organism>
<gene>
    <name evidence="1" type="ORF">SELMODRAFT_420887</name>
</gene>
<sequence>MDVKIDFQINLDANVVEGVSTGASKVAVISGGVFAYDASGGGAVVPLVVEAICGKVDESTKKAISSIVAGFTAKATRGIVVAPTTPKLVQSHWVHSAYNLNMAIYSEVMFGSKSGTFIISPTFLRIGWAELMTTKLEQK</sequence>
<dbReference type="AlphaFoldDB" id="D8SDF7"/>
<reference evidence="1 2" key="1">
    <citation type="journal article" date="2011" name="Science">
        <title>The Selaginella genome identifies genetic changes associated with the evolution of vascular plants.</title>
        <authorList>
            <person name="Banks J.A."/>
            <person name="Nishiyama T."/>
            <person name="Hasebe M."/>
            <person name="Bowman J.L."/>
            <person name="Gribskov M."/>
            <person name="dePamphilis C."/>
            <person name="Albert V.A."/>
            <person name="Aono N."/>
            <person name="Aoyama T."/>
            <person name="Ambrose B.A."/>
            <person name="Ashton N.W."/>
            <person name="Axtell M.J."/>
            <person name="Barker E."/>
            <person name="Barker M.S."/>
            <person name="Bennetzen J.L."/>
            <person name="Bonawitz N.D."/>
            <person name="Chapple C."/>
            <person name="Cheng C."/>
            <person name="Correa L.G."/>
            <person name="Dacre M."/>
            <person name="DeBarry J."/>
            <person name="Dreyer I."/>
            <person name="Elias M."/>
            <person name="Engstrom E.M."/>
            <person name="Estelle M."/>
            <person name="Feng L."/>
            <person name="Finet C."/>
            <person name="Floyd S.K."/>
            <person name="Frommer W.B."/>
            <person name="Fujita T."/>
            <person name="Gramzow L."/>
            <person name="Gutensohn M."/>
            <person name="Harholt J."/>
            <person name="Hattori M."/>
            <person name="Heyl A."/>
            <person name="Hirai T."/>
            <person name="Hiwatashi Y."/>
            <person name="Ishikawa M."/>
            <person name="Iwata M."/>
            <person name="Karol K.G."/>
            <person name="Koehler B."/>
            <person name="Kolukisaoglu U."/>
            <person name="Kubo M."/>
            <person name="Kurata T."/>
            <person name="Lalonde S."/>
            <person name="Li K."/>
            <person name="Li Y."/>
            <person name="Litt A."/>
            <person name="Lyons E."/>
            <person name="Manning G."/>
            <person name="Maruyama T."/>
            <person name="Michael T.P."/>
            <person name="Mikami K."/>
            <person name="Miyazaki S."/>
            <person name="Morinaga S."/>
            <person name="Murata T."/>
            <person name="Mueller-Roeber B."/>
            <person name="Nelson D.R."/>
            <person name="Obara M."/>
            <person name="Oguri Y."/>
            <person name="Olmstead R.G."/>
            <person name="Onodera N."/>
            <person name="Petersen B.L."/>
            <person name="Pils B."/>
            <person name="Prigge M."/>
            <person name="Rensing S.A."/>
            <person name="Riano-Pachon D.M."/>
            <person name="Roberts A.W."/>
            <person name="Sato Y."/>
            <person name="Scheller H.V."/>
            <person name="Schulz B."/>
            <person name="Schulz C."/>
            <person name="Shakirov E.V."/>
            <person name="Shibagaki N."/>
            <person name="Shinohara N."/>
            <person name="Shippen D.E."/>
            <person name="Soerensen I."/>
            <person name="Sotooka R."/>
            <person name="Sugimoto N."/>
            <person name="Sugita M."/>
            <person name="Sumikawa N."/>
            <person name="Tanurdzic M."/>
            <person name="Theissen G."/>
            <person name="Ulvskov P."/>
            <person name="Wakazuki S."/>
            <person name="Weng J.K."/>
            <person name="Willats W.W."/>
            <person name="Wipf D."/>
            <person name="Wolf P.G."/>
            <person name="Yang L."/>
            <person name="Zimmer A.D."/>
            <person name="Zhu Q."/>
            <person name="Mitros T."/>
            <person name="Hellsten U."/>
            <person name="Loque D."/>
            <person name="Otillar R."/>
            <person name="Salamov A."/>
            <person name="Schmutz J."/>
            <person name="Shapiro H."/>
            <person name="Lindquist E."/>
            <person name="Lucas S."/>
            <person name="Rokhsar D."/>
            <person name="Grigoriev I.V."/>
        </authorList>
    </citation>
    <scope>NUCLEOTIDE SEQUENCE [LARGE SCALE GENOMIC DNA]</scope>
</reference>
<proteinExistence type="predicted"/>
<name>D8SDF7_SELML</name>
<dbReference type="KEGG" id="smo:SELMODRAFT_420887"/>
<evidence type="ECO:0000313" key="2">
    <source>
        <dbReference type="Proteomes" id="UP000001514"/>
    </source>
</evidence>
<protein>
    <submittedName>
        <fullName evidence="1">Uncharacterized protein</fullName>
    </submittedName>
</protein>